<dbReference type="InterPro" id="IPR009057">
    <property type="entry name" value="Homeodomain-like_sf"/>
</dbReference>
<feature type="domain" description="HTH araC/xylS-type" evidence="4">
    <location>
        <begin position="177"/>
        <end position="275"/>
    </location>
</feature>
<dbReference type="PROSITE" id="PS01124">
    <property type="entry name" value="HTH_ARAC_FAMILY_2"/>
    <property type="match status" value="1"/>
</dbReference>
<dbReference type="EMBL" id="CP010086">
    <property type="protein sequence ID" value="AJG98213.1"/>
    <property type="molecule type" value="Genomic_DNA"/>
</dbReference>
<dbReference type="Pfam" id="PF02311">
    <property type="entry name" value="AraC_binding"/>
    <property type="match status" value="1"/>
</dbReference>
<dbReference type="SUPFAM" id="SSF46689">
    <property type="entry name" value="Homeodomain-like"/>
    <property type="match status" value="2"/>
</dbReference>
<dbReference type="Pfam" id="PF12833">
    <property type="entry name" value="HTH_18"/>
    <property type="match status" value="1"/>
</dbReference>
<evidence type="ECO:0000313" key="5">
    <source>
        <dbReference type="EMBL" id="AJG98213.1"/>
    </source>
</evidence>
<dbReference type="SUPFAM" id="SSF51182">
    <property type="entry name" value="RmlC-like cupins"/>
    <property type="match status" value="1"/>
</dbReference>
<dbReference type="AlphaFoldDB" id="A0A0B5QN33"/>
<dbReference type="PANTHER" id="PTHR43280">
    <property type="entry name" value="ARAC-FAMILY TRANSCRIPTIONAL REGULATOR"/>
    <property type="match status" value="1"/>
</dbReference>
<organism evidence="5 6">
    <name type="scientific">Clostridium beijerinckii</name>
    <name type="common">Clostridium MP</name>
    <dbReference type="NCBI Taxonomy" id="1520"/>
    <lineage>
        <taxon>Bacteria</taxon>
        <taxon>Bacillati</taxon>
        <taxon>Bacillota</taxon>
        <taxon>Clostridia</taxon>
        <taxon>Eubacteriales</taxon>
        <taxon>Clostridiaceae</taxon>
        <taxon>Clostridium</taxon>
    </lineage>
</organism>
<evidence type="ECO:0000256" key="1">
    <source>
        <dbReference type="ARBA" id="ARBA00023015"/>
    </source>
</evidence>
<protein>
    <recommendedName>
        <fullName evidence="4">HTH araC/xylS-type domain-containing protein</fullName>
    </recommendedName>
</protein>
<keyword evidence="3" id="KW-0804">Transcription</keyword>
<dbReference type="GO" id="GO:0003700">
    <property type="term" value="F:DNA-binding transcription factor activity"/>
    <property type="evidence" value="ECO:0007669"/>
    <property type="project" value="InterPro"/>
</dbReference>
<keyword evidence="2" id="KW-0238">DNA-binding</keyword>
<dbReference type="SMART" id="SM00342">
    <property type="entry name" value="HTH_ARAC"/>
    <property type="match status" value="1"/>
</dbReference>
<gene>
    <name evidence="5" type="ORF">LF65_01608</name>
</gene>
<keyword evidence="1" id="KW-0805">Transcription regulation</keyword>
<dbReference type="KEGG" id="cbei:LF65_01608"/>
<dbReference type="PANTHER" id="PTHR43280:SF2">
    <property type="entry name" value="HTH-TYPE TRANSCRIPTIONAL REGULATOR EXSA"/>
    <property type="match status" value="1"/>
</dbReference>
<dbReference type="InterPro" id="IPR003313">
    <property type="entry name" value="AraC-bd"/>
</dbReference>
<dbReference type="STRING" id="1520.LF65_01608"/>
<dbReference type="Gene3D" id="1.10.10.60">
    <property type="entry name" value="Homeodomain-like"/>
    <property type="match status" value="2"/>
</dbReference>
<sequence length="321" mass="38217">MKDEFEIVKHPQIKYLNLFLVNIDYRSSHLHQDIELSLILNGDVTISSKYENYHFNSDSCVIFNANQPHEIQASKEGASILCLQISHKFCTSYFPNLPNLCFDSFNIKQSASEEDYSYIRALTIEMAYQYYTQKVGYEFSCMSILNLLFRIFLNILPYRVITERERILNEYKVERLNRILNYIDENYTHKLSLSDVAEKENLSMSYLSHFIKENLDQSFQEYVNNLRFSHAKKLLLTNDIPLIDICLESGFSDYRYLYKAFRENYACTPTEYRELYSRNSSEIRYKSPSSAESFYSKEDTLKILEKLHVQYHPILYRMKMF</sequence>
<evidence type="ECO:0000256" key="3">
    <source>
        <dbReference type="ARBA" id="ARBA00023163"/>
    </source>
</evidence>
<dbReference type="InterPro" id="IPR011051">
    <property type="entry name" value="RmlC_Cupin_sf"/>
</dbReference>
<evidence type="ECO:0000313" key="6">
    <source>
        <dbReference type="Proteomes" id="UP000031866"/>
    </source>
</evidence>
<accession>A0A0B5QN33</accession>
<dbReference type="OrthoDB" id="9791615at2"/>
<reference evidence="6" key="1">
    <citation type="submission" date="2014-12" db="EMBL/GenBank/DDBJ databases">
        <title>Genome sequence of Clostridium beijerinckii strain 59B.</title>
        <authorList>
            <person name="Little G.T."/>
            <person name="Minton N.P."/>
        </authorList>
    </citation>
    <scope>NUCLEOTIDE SEQUENCE [LARGE SCALE GENOMIC DNA]</scope>
    <source>
        <strain evidence="6">59B</strain>
    </source>
</reference>
<dbReference type="Proteomes" id="UP000031866">
    <property type="component" value="Chromosome"/>
</dbReference>
<dbReference type="InterPro" id="IPR018060">
    <property type="entry name" value="HTH_AraC"/>
</dbReference>
<proteinExistence type="predicted"/>
<evidence type="ECO:0000259" key="4">
    <source>
        <dbReference type="PROSITE" id="PS01124"/>
    </source>
</evidence>
<dbReference type="GO" id="GO:0043565">
    <property type="term" value="F:sequence-specific DNA binding"/>
    <property type="evidence" value="ECO:0007669"/>
    <property type="project" value="InterPro"/>
</dbReference>
<evidence type="ECO:0000256" key="2">
    <source>
        <dbReference type="ARBA" id="ARBA00023125"/>
    </source>
</evidence>
<name>A0A0B5QN33_CLOBE</name>
<dbReference type="RefSeq" id="WP_041895442.1">
    <property type="nucleotide sequence ID" value="NZ_CP010086.2"/>
</dbReference>